<evidence type="ECO:0000256" key="8">
    <source>
        <dbReference type="SAM" id="MobiDB-lite"/>
    </source>
</evidence>
<protein>
    <recommendedName>
        <fullName evidence="7">M-phase inducer phosphatase</fullName>
        <ecNumber evidence="7">3.1.3.48</ecNumber>
    </recommendedName>
</protein>
<evidence type="ECO:0000313" key="11">
    <source>
        <dbReference type="Proteomes" id="UP001162483"/>
    </source>
</evidence>
<sequence>MKNPSTAAANLSSSMAILLSGPLMTQEVDVSNVSKVSMNRSRLYRSPSMPEKLDRPVLKRPVRPQDGETPVKVKRRRSTSSPLQPDDEENFQPRRRGASLKKTLSLCDVDITKALDEDYSHRQLIGDFSKVYALPTVTGRHQDLRYITGETLAALIQGEFSSLVEKFYIIDCRYPYEYEGGHIKDALNLHRLEDALAYFLNQPLVPSVAQKRIILVFHCEFSSERGPKMCRFLREEDRARNEYPSLHYPELYLLKGGYKEFFPEYKVLCEPQGYCPMHHQDYREELLKCRTKSKSWAGDRKRRDQIARLMKL</sequence>
<comment type="caution">
    <text evidence="10">The sequence shown here is derived from an EMBL/GenBank/DDBJ whole genome shotgun (WGS) entry which is preliminary data.</text>
</comment>
<feature type="compositionally biased region" description="Basic and acidic residues" evidence="8">
    <location>
        <begin position="51"/>
        <end position="71"/>
    </location>
</feature>
<proteinExistence type="inferred from homology"/>
<dbReference type="SUPFAM" id="SSF52821">
    <property type="entry name" value="Rhodanese/Cell cycle control phosphatase"/>
    <property type="match status" value="1"/>
</dbReference>
<keyword evidence="3 7" id="KW-0498">Mitosis</keyword>
<dbReference type="EC" id="3.1.3.48" evidence="7"/>
<keyword evidence="11" id="KW-1185">Reference proteome</keyword>
<dbReference type="Pfam" id="PF00581">
    <property type="entry name" value="Rhodanese"/>
    <property type="match status" value="1"/>
</dbReference>
<keyword evidence="5 7" id="KW-0904">Protein phosphatase</keyword>
<keyword evidence="6 7" id="KW-0131">Cell cycle</keyword>
<dbReference type="Proteomes" id="UP001162483">
    <property type="component" value="Unassembled WGS sequence"/>
</dbReference>
<evidence type="ECO:0000256" key="3">
    <source>
        <dbReference type="ARBA" id="ARBA00022776"/>
    </source>
</evidence>
<evidence type="ECO:0000259" key="9">
    <source>
        <dbReference type="PROSITE" id="PS50206"/>
    </source>
</evidence>
<keyword evidence="2 7" id="KW-0132">Cell division</keyword>
<evidence type="ECO:0000256" key="7">
    <source>
        <dbReference type="RuleBase" id="RU368028"/>
    </source>
</evidence>
<dbReference type="InterPro" id="IPR036873">
    <property type="entry name" value="Rhodanese-like_dom_sf"/>
</dbReference>
<feature type="compositionally biased region" description="Polar residues" evidence="8">
    <location>
        <begin position="31"/>
        <end position="40"/>
    </location>
</feature>
<comment type="catalytic activity">
    <reaction evidence="7">
        <text>O-phospho-L-tyrosyl-[protein] + H2O = L-tyrosyl-[protein] + phosphate</text>
        <dbReference type="Rhea" id="RHEA:10684"/>
        <dbReference type="Rhea" id="RHEA-COMP:10136"/>
        <dbReference type="Rhea" id="RHEA-COMP:20101"/>
        <dbReference type="ChEBI" id="CHEBI:15377"/>
        <dbReference type="ChEBI" id="CHEBI:43474"/>
        <dbReference type="ChEBI" id="CHEBI:46858"/>
        <dbReference type="ChEBI" id="CHEBI:61978"/>
        <dbReference type="EC" id="3.1.3.48"/>
    </reaction>
</comment>
<evidence type="ECO:0000256" key="5">
    <source>
        <dbReference type="ARBA" id="ARBA00022912"/>
    </source>
</evidence>
<comment type="similarity">
    <text evidence="1 7">Belongs to the MPI phosphatase family.</text>
</comment>
<dbReference type="SMART" id="SM00450">
    <property type="entry name" value="RHOD"/>
    <property type="match status" value="1"/>
</dbReference>
<comment type="function">
    <text evidence="7">Tyrosine protein phosphatase which functions as a dosage-dependent inducer of mitotic progression.</text>
</comment>
<name>A0ABN9CCW2_9NEOB</name>
<accession>A0ABN9CCW2</accession>
<organism evidence="10 11">
    <name type="scientific">Staurois parvus</name>
    <dbReference type="NCBI Taxonomy" id="386267"/>
    <lineage>
        <taxon>Eukaryota</taxon>
        <taxon>Metazoa</taxon>
        <taxon>Chordata</taxon>
        <taxon>Craniata</taxon>
        <taxon>Vertebrata</taxon>
        <taxon>Euteleostomi</taxon>
        <taxon>Amphibia</taxon>
        <taxon>Batrachia</taxon>
        <taxon>Anura</taxon>
        <taxon>Neobatrachia</taxon>
        <taxon>Ranoidea</taxon>
        <taxon>Ranidae</taxon>
        <taxon>Staurois</taxon>
    </lineage>
</organism>
<dbReference type="PANTHER" id="PTHR10828">
    <property type="entry name" value="M-PHASE INDUCER PHOSPHATASE DUAL SPECIFICITY PHOSPHATASE CDC25"/>
    <property type="match status" value="1"/>
</dbReference>
<feature type="domain" description="Rhodanese" evidence="9">
    <location>
        <begin position="163"/>
        <end position="270"/>
    </location>
</feature>
<evidence type="ECO:0000256" key="2">
    <source>
        <dbReference type="ARBA" id="ARBA00022618"/>
    </source>
</evidence>
<keyword evidence="4 7" id="KW-0378">Hydrolase</keyword>
<dbReference type="Pfam" id="PF06617">
    <property type="entry name" value="M-inducer_phosp"/>
    <property type="match status" value="1"/>
</dbReference>
<dbReference type="PRINTS" id="PR00716">
    <property type="entry name" value="MPIPHPHTASE"/>
</dbReference>
<evidence type="ECO:0000256" key="6">
    <source>
        <dbReference type="ARBA" id="ARBA00023306"/>
    </source>
</evidence>
<dbReference type="Gene3D" id="3.40.250.10">
    <property type="entry name" value="Rhodanese-like domain"/>
    <property type="match status" value="1"/>
</dbReference>
<evidence type="ECO:0000256" key="1">
    <source>
        <dbReference type="ARBA" id="ARBA00011065"/>
    </source>
</evidence>
<feature type="region of interest" description="Disordered" evidence="8">
    <location>
        <begin position="31"/>
        <end position="95"/>
    </location>
</feature>
<dbReference type="InterPro" id="IPR001763">
    <property type="entry name" value="Rhodanese-like_dom"/>
</dbReference>
<evidence type="ECO:0000256" key="4">
    <source>
        <dbReference type="ARBA" id="ARBA00022801"/>
    </source>
</evidence>
<dbReference type="PANTHER" id="PTHR10828:SF64">
    <property type="entry name" value="M-PHASE INDUCER PHOSPHATASE 3"/>
    <property type="match status" value="1"/>
</dbReference>
<dbReference type="CDD" id="cd01530">
    <property type="entry name" value="Cdc25"/>
    <property type="match status" value="1"/>
</dbReference>
<gene>
    <name evidence="10" type="ORF">SPARVUS_LOCUS4697726</name>
</gene>
<dbReference type="PROSITE" id="PS50206">
    <property type="entry name" value="RHODANESE_3"/>
    <property type="match status" value="1"/>
</dbReference>
<dbReference type="EMBL" id="CATNWA010009103">
    <property type="protein sequence ID" value="CAI9557392.1"/>
    <property type="molecule type" value="Genomic_DNA"/>
</dbReference>
<reference evidence="10" key="1">
    <citation type="submission" date="2023-05" db="EMBL/GenBank/DDBJ databases">
        <authorList>
            <person name="Stuckert A."/>
        </authorList>
    </citation>
    <scope>NUCLEOTIDE SEQUENCE</scope>
</reference>
<dbReference type="InterPro" id="IPR000751">
    <property type="entry name" value="MPI_Phosphatase"/>
</dbReference>
<evidence type="ECO:0000313" key="10">
    <source>
        <dbReference type="EMBL" id="CAI9557392.1"/>
    </source>
</evidence>